<dbReference type="EMBL" id="BMKB01000002">
    <property type="protein sequence ID" value="GGA42888.1"/>
    <property type="molecule type" value="Genomic_DNA"/>
</dbReference>
<dbReference type="GO" id="GO:0016491">
    <property type="term" value="F:oxidoreductase activity"/>
    <property type="evidence" value="ECO:0007669"/>
    <property type="project" value="UniProtKB-KW"/>
</dbReference>
<name>A0A916R9A9_9HYPH</name>
<evidence type="ECO:0000259" key="4">
    <source>
        <dbReference type="Pfam" id="PF08125"/>
    </source>
</evidence>
<dbReference type="SUPFAM" id="SSF48179">
    <property type="entry name" value="6-phosphogluconate dehydrogenase C-terminal domain-like"/>
    <property type="match status" value="1"/>
</dbReference>
<dbReference type="AlphaFoldDB" id="A0A916R9A9"/>
<gene>
    <name evidence="5" type="primary">uxaB</name>
    <name evidence="5" type="ORF">GCM10011499_10550</name>
</gene>
<dbReference type="InterPro" id="IPR013131">
    <property type="entry name" value="Mannitol_DH_N"/>
</dbReference>
<dbReference type="Proteomes" id="UP000596977">
    <property type="component" value="Unassembled WGS sequence"/>
</dbReference>
<accession>A0A916R9A9</accession>
<dbReference type="InterPro" id="IPR013118">
    <property type="entry name" value="Mannitol_DH_C"/>
</dbReference>
<dbReference type="InterPro" id="IPR036291">
    <property type="entry name" value="NAD(P)-bd_dom_sf"/>
</dbReference>
<keyword evidence="6" id="KW-1185">Reference proteome</keyword>
<dbReference type="Gene3D" id="3.40.50.720">
    <property type="entry name" value="NAD(P)-binding Rossmann-like Domain"/>
    <property type="match status" value="1"/>
</dbReference>
<dbReference type="PANTHER" id="PTHR30524">
    <property type="entry name" value="MANNITOL-1-PHOSPHATE 5-DEHYDROGENASE"/>
    <property type="match status" value="1"/>
</dbReference>
<evidence type="ECO:0000313" key="5">
    <source>
        <dbReference type="EMBL" id="GGA42888.1"/>
    </source>
</evidence>
<evidence type="ECO:0000256" key="2">
    <source>
        <dbReference type="ARBA" id="ARBA00023027"/>
    </source>
</evidence>
<dbReference type="SUPFAM" id="SSF51735">
    <property type="entry name" value="NAD(P)-binding Rossmann-fold domains"/>
    <property type="match status" value="1"/>
</dbReference>
<protein>
    <submittedName>
        <fullName evidence="5">D-mannonate oxidoreductase</fullName>
    </submittedName>
</protein>
<dbReference type="Pfam" id="PF01232">
    <property type="entry name" value="Mannitol_dh"/>
    <property type="match status" value="1"/>
</dbReference>
<dbReference type="InterPro" id="IPR013328">
    <property type="entry name" value="6PGD_dom2"/>
</dbReference>
<evidence type="ECO:0000313" key="6">
    <source>
        <dbReference type="Proteomes" id="UP000596977"/>
    </source>
</evidence>
<dbReference type="Gene3D" id="1.10.1040.10">
    <property type="entry name" value="N-(1-d-carboxylethyl)-l-norvaline Dehydrogenase, domain 2"/>
    <property type="match status" value="1"/>
</dbReference>
<dbReference type="Pfam" id="PF08125">
    <property type="entry name" value="Mannitol_dh_C"/>
    <property type="match status" value="1"/>
</dbReference>
<reference evidence="5 6" key="1">
    <citation type="journal article" date="2014" name="Int. J. Syst. Evol. Microbiol.">
        <title>Complete genome sequence of Corynebacterium casei LMG S-19264T (=DSM 44701T), isolated from a smear-ripened cheese.</title>
        <authorList>
            <consortium name="US DOE Joint Genome Institute (JGI-PGF)"/>
            <person name="Walter F."/>
            <person name="Albersmeier A."/>
            <person name="Kalinowski J."/>
            <person name="Ruckert C."/>
        </authorList>
    </citation>
    <scope>NUCLEOTIDE SEQUENCE [LARGE SCALE GENOMIC DNA]</scope>
    <source>
        <strain evidence="5 6">CGMCC 1.15896</strain>
    </source>
</reference>
<evidence type="ECO:0000256" key="1">
    <source>
        <dbReference type="ARBA" id="ARBA00023002"/>
    </source>
</evidence>
<feature type="domain" description="Mannitol dehydrogenase C-terminal" evidence="4">
    <location>
        <begin position="238"/>
        <end position="337"/>
    </location>
</feature>
<dbReference type="InterPro" id="IPR008927">
    <property type="entry name" value="6-PGluconate_DH-like_C_sf"/>
</dbReference>
<dbReference type="OrthoDB" id="271711at2"/>
<dbReference type="PANTHER" id="PTHR30524:SF0">
    <property type="entry name" value="ALTRONATE OXIDOREDUCTASE-RELATED"/>
    <property type="match status" value="1"/>
</dbReference>
<organism evidence="5 6">
    <name type="scientific">Pelagibacterium lentulum</name>
    <dbReference type="NCBI Taxonomy" id="2029865"/>
    <lineage>
        <taxon>Bacteria</taxon>
        <taxon>Pseudomonadati</taxon>
        <taxon>Pseudomonadota</taxon>
        <taxon>Alphaproteobacteria</taxon>
        <taxon>Hyphomicrobiales</taxon>
        <taxon>Devosiaceae</taxon>
        <taxon>Pelagibacterium</taxon>
    </lineage>
</organism>
<keyword evidence="2" id="KW-0520">NAD</keyword>
<feature type="domain" description="Mannitol dehydrogenase N-terminal" evidence="3">
    <location>
        <begin position="4"/>
        <end position="220"/>
    </location>
</feature>
<comment type="caution">
    <text evidence="5">The sequence shown here is derived from an EMBL/GenBank/DDBJ whole genome shotgun (WGS) entry which is preliminary data.</text>
</comment>
<proteinExistence type="predicted"/>
<sequence length="371" mass="40527">MTSAIVQFGTSRFLQAHADLMLSQARDAGQEVGAVTVIETTGSPASRARVAAFAKGHPFPVRIRGLEHGKTRDTTYDVRGIEAGLSARTDVPALREAFINARYVLSNTGDKGYAVPEDPDPTLNGWSGFPELLTALLRERFEASGTPLTLLPCELISRNGDTLRGIVLDLARRGAGNAAFVRWVQDRCIFVNALVDRIVSEPIDPVGAVAEPYALWALEARPGFVPPCTHDQMVVVPDLGPIERKKLFILNLSHTLLAQRWLDRGAPERLTVREAMTDAKTRAWLDSIVTQDILPAFPADDGAFAYWAQCRERFDNPFLDHRIADIANNHTAKIERRARGFLSWAGSSDAGSATCPRLRAAFGDALSEGEA</sequence>
<dbReference type="RefSeq" id="WP_127072593.1">
    <property type="nucleotide sequence ID" value="NZ_BMKB01000002.1"/>
</dbReference>
<evidence type="ECO:0000259" key="3">
    <source>
        <dbReference type="Pfam" id="PF01232"/>
    </source>
</evidence>
<keyword evidence="1" id="KW-0560">Oxidoreductase</keyword>